<dbReference type="CDD" id="cd00201">
    <property type="entry name" value="WW"/>
    <property type="match status" value="4"/>
</dbReference>
<dbReference type="SMART" id="SM00456">
    <property type="entry name" value="WW"/>
    <property type="match status" value="4"/>
</dbReference>
<feature type="region of interest" description="Disordered" evidence="1">
    <location>
        <begin position="285"/>
        <end position="315"/>
    </location>
</feature>
<dbReference type="Pfam" id="PF00397">
    <property type="entry name" value="WW"/>
    <property type="match status" value="4"/>
</dbReference>
<feature type="domain" description="WW" evidence="2">
    <location>
        <begin position="268"/>
        <end position="288"/>
    </location>
</feature>
<dbReference type="PROSITE" id="PS50096">
    <property type="entry name" value="IQ"/>
    <property type="match status" value="3"/>
</dbReference>
<evidence type="ECO:0000256" key="1">
    <source>
        <dbReference type="SAM" id="MobiDB-lite"/>
    </source>
</evidence>
<gene>
    <name evidence="3" type="ORF">N0F65_007180</name>
</gene>
<comment type="caution">
    <text evidence="3">The sequence shown here is derived from an EMBL/GenBank/DDBJ whole genome shotgun (WGS) entry which is preliminary data.</text>
</comment>
<feature type="domain" description="WW" evidence="2">
    <location>
        <begin position="351"/>
        <end position="385"/>
    </location>
</feature>
<reference evidence="3" key="1">
    <citation type="submission" date="2022-11" db="EMBL/GenBank/DDBJ databases">
        <authorList>
            <person name="Morgan W.R."/>
            <person name="Tartar A."/>
        </authorList>
    </citation>
    <scope>NUCLEOTIDE SEQUENCE</scope>
    <source>
        <strain evidence="3">ARSEF 373</strain>
    </source>
</reference>
<dbReference type="EMBL" id="DAKRPA010000032">
    <property type="protein sequence ID" value="DBA02361.1"/>
    <property type="molecule type" value="Genomic_DNA"/>
</dbReference>
<accession>A0AAV2Z7Q7</accession>
<dbReference type="PANTHER" id="PTHR47852:SF2">
    <property type="entry name" value="WW DOMAIN-CONTAINING PROTEIN"/>
    <property type="match status" value="1"/>
</dbReference>
<evidence type="ECO:0000313" key="4">
    <source>
        <dbReference type="Proteomes" id="UP001146120"/>
    </source>
</evidence>
<organism evidence="3 4">
    <name type="scientific">Lagenidium giganteum</name>
    <dbReference type="NCBI Taxonomy" id="4803"/>
    <lineage>
        <taxon>Eukaryota</taxon>
        <taxon>Sar</taxon>
        <taxon>Stramenopiles</taxon>
        <taxon>Oomycota</taxon>
        <taxon>Peronosporomycetes</taxon>
        <taxon>Pythiales</taxon>
        <taxon>Pythiaceae</taxon>
    </lineage>
</organism>
<dbReference type="AlphaFoldDB" id="A0AAV2Z7Q7"/>
<dbReference type="Proteomes" id="UP001146120">
    <property type="component" value="Unassembled WGS sequence"/>
</dbReference>
<keyword evidence="4" id="KW-1185">Reference proteome</keyword>
<evidence type="ECO:0000313" key="3">
    <source>
        <dbReference type="EMBL" id="DBA02361.1"/>
    </source>
</evidence>
<dbReference type="CDD" id="cd19757">
    <property type="entry name" value="Bbox1"/>
    <property type="match status" value="1"/>
</dbReference>
<feature type="domain" description="WW" evidence="2">
    <location>
        <begin position="441"/>
        <end position="469"/>
    </location>
</feature>
<name>A0AAV2Z7Q7_9STRA</name>
<dbReference type="InterPro" id="IPR036020">
    <property type="entry name" value="WW_dom_sf"/>
</dbReference>
<dbReference type="Gene3D" id="2.20.70.10">
    <property type="match status" value="4"/>
</dbReference>
<dbReference type="PROSITE" id="PS50020">
    <property type="entry name" value="WW_DOMAIN_2"/>
    <property type="match status" value="3"/>
</dbReference>
<protein>
    <recommendedName>
        <fullName evidence="2">WW domain-containing protein</fullName>
    </recommendedName>
</protein>
<feature type="compositionally biased region" description="Low complexity" evidence="1">
    <location>
        <begin position="298"/>
        <end position="315"/>
    </location>
</feature>
<dbReference type="SUPFAM" id="SSF51045">
    <property type="entry name" value="WW domain"/>
    <property type="match status" value="3"/>
</dbReference>
<dbReference type="PANTHER" id="PTHR47852">
    <property type="entry name" value="OS06G0298400 PROTEIN"/>
    <property type="match status" value="1"/>
</dbReference>
<reference evidence="3" key="2">
    <citation type="journal article" date="2023" name="Microbiol Resour">
        <title>Decontamination and Annotation of the Draft Genome Sequence of the Oomycete Lagenidium giganteum ARSEF 373.</title>
        <authorList>
            <person name="Morgan W.R."/>
            <person name="Tartar A."/>
        </authorList>
    </citation>
    <scope>NUCLEOTIDE SEQUENCE</scope>
    <source>
        <strain evidence="3">ARSEF 373</strain>
    </source>
</reference>
<sequence>MRATSDVDDDNSALYAAYPEWPACLGDPHVHVVDDVEANAEQRQQVTAHFRKKYPLPHNPEPFRVKEKVIRRPYDEAVLRPRKCAFRVNCKAALATKKCFNCAKFAADGEGYYCDECFEARHPSYRLEHSWIPLDEHVNQNESWLAQVAMHHLEQDAQELKLLLEHTQQYLRGRAAAAVPPPPLEAPPKLHNPTGEINFKQVQISMTSIDTTIREMLDQVHYELAQKPGMTREEALHKIHAMWRLRKARKQVKELIRNVFESYVDPTTGQTYYFNTKTKETQWTKPKGLGKDNLQPATVSTTTPTKTSTTNSRKSSTVALASLDRAEQERIAVARVQGMARARIARNHMRTLISSVYEKIWDESSERFYYHNTRTKEVKWERPRWVSDAELPTPRQRLEQERKERREGRQLTQKQAAVMVQRVYRKRRGFEMLLRLSRAVYERIYDPTTQRYYYHNTRTKETSWDKPLLLRNAKADVLTPRTRQQQLQALMNVSTTLNKPKRDKVVWTEDTAAVRLQGLFRARKARQQLAVRLVDTYKKIKDDETGLYYYYNVSTGVVTWEAPALVRKAQVEVNEWDGE</sequence>
<evidence type="ECO:0000259" key="2">
    <source>
        <dbReference type="PROSITE" id="PS50020"/>
    </source>
</evidence>
<proteinExistence type="predicted"/>
<dbReference type="InterPro" id="IPR001202">
    <property type="entry name" value="WW_dom"/>
</dbReference>